<dbReference type="GO" id="GO:0003887">
    <property type="term" value="F:DNA-directed DNA polymerase activity"/>
    <property type="evidence" value="ECO:0007669"/>
    <property type="project" value="InterPro"/>
</dbReference>
<reference evidence="4 5" key="1">
    <citation type="submission" date="2016-10" db="EMBL/GenBank/DDBJ databases">
        <authorList>
            <person name="de Groot N.N."/>
        </authorList>
    </citation>
    <scope>NUCLEOTIDE SEQUENCE [LARGE SCALE GENOMIC DNA]</scope>
    <source>
        <strain evidence="4 5">CGMCC 1.12333</strain>
    </source>
</reference>
<dbReference type="Proteomes" id="UP000199138">
    <property type="component" value="Unassembled WGS sequence"/>
</dbReference>
<dbReference type="SMART" id="SM00465">
    <property type="entry name" value="GIYc"/>
    <property type="match status" value="1"/>
</dbReference>
<keyword evidence="5" id="KW-1185">Reference proteome</keyword>
<dbReference type="Pfam" id="PF01541">
    <property type="entry name" value="GIY-YIG"/>
    <property type="match status" value="1"/>
</dbReference>
<dbReference type="GO" id="GO:0005829">
    <property type="term" value="C:cytosol"/>
    <property type="evidence" value="ECO:0007669"/>
    <property type="project" value="TreeGrafter"/>
</dbReference>
<dbReference type="FunFam" id="3.30.420.10:FF:000045">
    <property type="entry name" value="3'-5' exonuclease DinG"/>
    <property type="match status" value="1"/>
</dbReference>
<accession>A0A1I7IL75</accession>
<dbReference type="RefSeq" id="WP_093026308.1">
    <property type="nucleotide sequence ID" value="NZ_FPBK01000017.1"/>
</dbReference>
<dbReference type="PANTHER" id="PTHR30231:SF37">
    <property type="entry name" value="EXODEOXYRIBONUCLEASE 10"/>
    <property type="match status" value="1"/>
</dbReference>
<dbReference type="Gene3D" id="3.40.1440.10">
    <property type="entry name" value="GIY-YIG endonuclease"/>
    <property type="match status" value="1"/>
</dbReference>
<evidence type="ECO:0000313" key="5">
    <source>
        <dbReference type="Proteomes" id="UP000199138"/>
    </source>
</evidence>
<dbReference type="EMBL" id="FPBK01000017">
    <property type="protein sequence ID" value="SFU73645.1"/>
    <property type="molecule type" value="Genomic_DNA"/>
</dbReference>
<evidence type="ECO:0000259" key="3">
    <source>
        <dbReference type="PROSITE" id="PS50164"/>
    </source>
</evidence>
<dbReference type="SUPFAM" id="SSF53098">
    <property type="entry name" value="Ribonuclease H-like"/>
    <property type="match status" value="1"/>
</dbReference>
<proteinExistence type="predicted"/>
<gene>
    <name evidence="4" type="ORF">SAMN05216480_11751</name>
</gene>
<sequence length="460" mass="52731">MLYAIVDIETTGGKFNEEGITEIAIYKFDGHKVVDQFISLVNPEKDIQPFVVKLTGINNKMLRTAPKFYEIAKRVVEITEDCIIVAHNAKFDYRILRTEFRRLGFDYSRRTLCTVELSKKLIPDKPSYSLGKLVRSLGIPVSDRHRASGDAQATVKLFKLLLSKDSKKTIITSTIKTDVQHKMAPKLLDIVEQIPSVTGVYYIHKADGEIIYIGKSKNIKKRVNQHFTNKNKKALIIQKQVAAVTYEDTGSELIALLKENEEIKINKPTLNRSRKQTLFNLGFYLQELPNGYQTITIEKVKEVFDREPLMTFTTIHEAKNALYKMAEDFKLCHKLLGLSEAKKNCFNYTIGQCNGACVEKEPVATYNERFQKAIKTYTYPYDNMAIVDKGREVDERSVILIKENTLKGFGFYNLNYQVNHIEVLEGIVTPLENNGNAQHIIQSYLRKRKVSKIIELKNNQ</sequence>
<dbReference type="AlphaFoldDB" id="A0A1I7IL75"/>
<dbReference type="InterPro" id="IPR047296">
    <property type="entry name" value="GIY-YIG_UvrC_Cho"/>
</dbReference>
<dbReference type="STRING" id="1224947.SAMN05216480_11751"/>
<protein>
    <submittedName>
        <fullName evidence="4">DNA polymerase-3 subunit epsilon</fullName>
    </submittedName>
</protein>
<dbReference type="GO" id="GO:0006289">
    <property type="term" value="P:nucleotide-excision repair"/>
    <property type="evidence" value="ECO:0007669"/>
    <property type="project" value="InterPro"/>
</dbReference>
<comment type="subunit">
    <text evidence="2">DNA polymerase III contains a core (composed of alpha, epsilon and theta chains) that associates with a tau subunit. This core dimerizes to form the POLIII' complex. PolIII' associates with the gamma complex (composed of gamma, delta, delta', psi and chi chains) and with the beta chain to form the complete DNA polymerase III complex.</text>
</comment>
<feature type="domain" description="GIY-YIG" evidence="3">
    <location>
        <begin position="196"/>
        <end position="272"/>
    </location>
</feature>
<dbReference type="GO" id="GO:0003677">
    <property type="term" value="F:DNA binding"/>
    <property type="evidence" value="ECO:0007669"/>
    <property type="project" value="InterPro"/>
</dbReference>
<dbReference type="InterPro" id="IPR000305">
    <property type="entry name" value="GIY-YIG_endonuc"/>
</dbReference>
<dbReference type="PANTHER" id="PTHR30231">
    <property type="entry name" value="DNA POLYMERASE III SUBUNIT EPSILON"/>
    <property type="match status" value="1"/>
</dbReference>
<dbReference type="Pfam" id="PF00929">
    <property type="entry name" value="RNase_T"/>
    <property type="match status" value="1"/>
</dbReference>
<dbReference type="InterPro" id="IPR035901">
    <property type="entry name" value="GIY-YIG_endonuc_sf"/>
</dbReference>
<dbReference type="InterPro" id="IPR012337">
    <property type="entry name" value="RNaseH-like_sf"/>
</dbReference>
<name>A0A1I7IL75_9FLAO</name>
<comment type="function">
    <text evidence="1">DNA polymerase III is a complex, multichain enzyme responsible for most of the replicative synthesis in bacteria. The epsilon subunit contain the editing function and is a proofreading 3'-5' exonuclease.</text>
</comment>
<dbReference type="Gene3D" id="3.30.420.10">
    <property type="entry name" value="Ribonuclease H-like superfamily/Ribonuclease H"/>
    <property type="match status" value="1"/>
</dbReference>
<dbReference type="GO" id="GO:0008408">
    <property type="term" value="F:3'-5' exonuclease activity"/>
    <property type="evidence" value="ECO:0007669"/>
    <property type="project" value="TreeGrafter"/>
</dbReference>
<dbReference type="GO" id="GO:0045004">
    <property type="term" value="P:DNA replication proofreading"/>
    <property type="evidence" value="ECO:0007669"/>
    <property type="project" value="TreeGrafter"/>
</dbReference>
<organism evidence="4 5">
    <name type="scientific">Pustulibacterium marinum</name>
    <dbReference type="NCBI Taxonomy" id="1224947"/>
    <lineage>
        <taxon>Bacteria</taxon>
        <taxon>Pseudomonadati</taxon>
        <taxon>Bacteroidota</taxon>
        <taxon>Flavobacteriia</taxon>
        <taxon>Flavobacteriales</taxon>
        <taxon>Flavobacteriaceae</taxon>
        <taxon>Pustulibacterium</taxon>
    </lineage>
</organism>
<dbReference type="NCBIfam" id="TIGR00573">
    <property type="entry name" value="dnaq"/>
    <property type="match status" value="1"/>
</dbReference>
<dbReference type="SUPFAM" id="SSF82771">
    <property type="entry name" value="GIY-YIG endonuclease"/>
    <property type="match status" value="1"/>
</dbReference>
<dbReference type="SMART" id="SM00479">
    <property type="entry name" value="EXOIII"/>
    <property type="match status" value="1"/>
</dbReference>
<evidence type="ECO:0000313" key="4">
    <source>
        <dbReference type="EMBL" id="SFU73645.1"/>
    </source>
</evidence>
<dbReference type="InterPro" id="IPR013520">
    <property type="entry name" value="Ribonucl_H"/>
</dbReference>
<evidence type="ECO:0000256" key="1">
    <source>
        <dbReference type="ARBA" id="ARBA00025483"/>
    </source>
</evidence>
<dbReference type="PROSITE" id="PS50164">
    <property type="entry name" value="GIY_YIG"/>
    <property type="match status" value="1"/>
</dbReference>
<evidence type="ECO:0000256" key="2">
    <source>
        <dbReference type="ARBA" id="ARBA00026073"/>
    </source>
</evidence>
<dbReference type="InterPro" id="IPR036397">
    <property type="entry name" value="RNaseH_sf"/>
</dbReference>
<dbReference type="InterPro" id="IPR006054">
    <property type="entry name" value="DnaQ"/>
</dbReference>
<dbReference type="OrthoDB" id="9803913at2"/>
<dbReference type="CDD" id="cd06127">
    <property type="entry name" value="DEDDh"/>
    <property type="match status" value="1"/>
</dbReference>
<dbReference type="CDD" id="cd10434">
    <property type="entry name" value="GIY-YIG_UvrC_Cho"/>
    <property type="match status" value="1"/>
</dbReference>